<dbReference type="EMBL" id="ML994745">
    <property type="protein sequence ID" value="KAF2175106.1"/>
    <property type="molecule type" value="Genomic_DNA"/>
</dbReference>
<accession>A0A6A6DBT9</accession>
<evidence type="ECO:0000313" key="1">
    <source>
        <dbReference type="EMBL" id="KAF2175106.1"/>
    </source>
</evidence>
<reference evidence="1" key="1">
    <citation type="journal article" date="2020" name="Stud. Mycol.">
        <title>101 Dothideomycetes genomes: a test case for predicting lifestyles and emergence of pathogens.</title>
        <authorList>
            <person name="Haridas S."/>
            <person name="Albert R."/>
            <person name="Binder M."/>
            <person name="Bloem J."/>
            <person name="Labutti K."/>
            <person name="Salamov A."/>
            <person name="Andreopoulos B."/>
            <person name="Baker S."/>
            <person name="Barry K."/>
            <person name="Bills G."/>
            <person name="Bluhm B."/>
            <person name="Cannon C."/>
            <person name="Castanera R."/>
            <person name="Culley D."/>
            <person name="Daum C."/>
            <person name="Ezra D."/>
            <person name="Gonzalez J."/>
            <person name="Henrissat B."/>
            <person name="Kuo A."/>
            <person name="Liang C."/>
            <person name="Lipzen A."/>
            <person name="Lutzoni F."/>
            <person name="Magnuson J."/>
            <person name="Mondo S."/>
            <person name="Nolan M."/>
            <person name="Ohm R."/>
            <person name="Pangilinan J."/>
            <person name="Park H.-J."/>
            <person name="Ramirez L."/>
            <person name="Alfaro M."/>
            <person name="Sun H."/>
            <person name="Tritt A."/>
            <person name="Yoshinaga Y."/>
            <person name="Zwiers L.-H."/>
            <person name="Turgeon B."/>
            <person name="Goodwin S."/>
            <person name="Spatafora J."/>
            <person name="Crous P."/>
            <person name="Grigoriev I."/>
        </authorList>
    </citation>
    <scope>NUCLEOTIDE SEQUENCE</scope>
    <source>
        <strain evidence="1">CBS 207.26</strain>
    </source>
</reference>
<dbReference type="Proteomes" id="UP000800200">
    <property type="component" value="Unassembled WGS sequence"/>
</dbReference>
<gene>
    <name evidence="1" type="ORF">K469DRAFT_702978</name>
</gene>
<organism evidence="1 2">
    <name type="scientific">Zopfia rhizophila CBS 207.26</name>
    <dbReference type="NCBI Taxonomy" id="1314779"/>
    <lineage>
        <taxon>Eukaryota</taxon>
        <taxon>Fungi</taxon>
        <taxon>Dikarya</taxon>
        <taxon>Ascomycota</taxon>
        <taxon>Pezizomycotina</taxon>
        <taxon>Dothideomycetes</taxon>
        <taxon>Dothideomycetes incertae sedis</taxon>
        <taxon>Zopfiaceae</taxon>
        <taxon>Zopfia</taxon>
    </lineage>
</organism>
<name>A0A6A6DBT9_9PEZI</name>
<keyword evidence="2" id="KW-1185">Reference proteome</keyword>
<proteinExistence type="predicted"/>
<dbReference type="OrthoDB" id="3778944at2759"/>
<dbReference type="AlphaFoldDB" id="A0A6A6DBT9"/>
<evidence type="ECO:0000313" key="2">
    <source>
        <dbReference type="Proteomes" id="UP000800200"/>
    </source>
</evidence>
<protein>
    <submittedName>
        <fullName evidence="1">Uncharacterized protein</fullName>
    </submittedName>
</protein>
<sequence>MALEGRSDPGGPCEKDGDCYGGANCCSEICKLGSCRMDGTCDADNDCYGWCHNNSKGKCCIPKGKKEGICNCVGPCVWDQLLV</sequence>